<evidence type="ECO:0000313" key="3">
    <source>
        <dbReference type="EMBL" id="KAJ7363162.1"/>
    </source>
</evidence>
<dbReference type="OrthoDB" id="5988667at2759"/>
<sequence length="474" mass="54217">MLVSNVIELACDDLVGITFSGVTVALSHSATDLGGYELVMKELTNAEDNVWKDLETWRPSDPLSENSESQSELRFAQAKITSFSMYAVTCRLKSYTFSSPTSENSPEYTFTCPEYPDVSVTIPTRSMPSTEEFTLTMKVQEVPNDDYEEQRVFLGPILHISCSLDVELQEPAFIRIPITLQQDQTKLPELSPSHISIFYCSTKDKSQEWVEITKQLETPAQIENGVVTFQVNHFSKFLGHDSFLKGFPVRVKKTGTHSIEFFKQKKGKKGKKETLCTLSIIQTPPPQQVYPERLEPSTSQEKYLTKAKNSKLWKKVANLQQLLPIMEDLGDRWLQLGIALNLKTGTVRNIREEYGSTSERTHAVLWTWMEQKGRDATIGRLAVAMDKIGKKSTAETLLEQLDKTEEEDTEDEEQKKDEKEKDEEEEKDEEDDENEEDEGNEFYTLCKENEENINTFREKLSSHMIDEGGMYEEN</sequence>
<dbReference type="InterPro" id="IPR000488">
    <property type="entry name" value="Death_dom"/>
</dbReference>
<dbReference type="EMBL" id="MU827306">
    <property type="protein sequence ID" value="KAJ7363162.1"/>
    <property type="molecule type" value="Genomic_DNA"/>
</dbReference>
<evidence type="ECO:0000313" key="4">
    <source>
        <dbReference type="Proteomes" id="UP001163046"/>
    </source>
</evidence>
<dbReference type="GO" id="GO:0007165">
    <property type="term" value="P:signal transduction"/>
    <property type="evidence" value="ECO:0007669"/>
    <property type="project" value="InterPro"/>
</dbReference>
<dbReference type="InterPro" id="IPR016729">
    <property type="entry name" value="FADD"/>
</dbReference>
<feature type="domain" description="Death" evidence="2">
    <location>
        <begin position="318"/>
        <end position="401"/>
    </location>
</feature>
<dbReference type="PROSITE" id="PS50017">
    <property type="entry name" value="DEATH_DOMAIN"/>
    <property type="match status" value="1"/>
</dbReference>
<proteinExistence type="predicted"/>
<name>A0A9W9YQL1_9CNID</name>
<evidence type="ECO:0000256" key="1">
    <source>
        <dbReference type="SAM" id="MobiDB-lite"/>
    </source>
</evidence>
<dbReference type="Proteomes" id="UP001163046">
    <property type="component" value="Unassembled WGS sequence"/>
</dbReference>
<accession>A0A9W9YQL1</accession>
<evidence type="ECO:0000259" key="2">
    <source>
        <dbReference type="PROSITE" id="PS50017"/>
    </source>
</evidence>
<keyword evidence="4" id="KW-1185">Reference proteome</keyword>
<dbReference type="Gene3D" id="1.10.533.10">
    <property type="entry name" value="Death Domain, Fas"/>
    <property type="match status" value="1"/>
</dbReference>
<dbReference type="InterPro" id="IPR011029">
    <property type="entry name" value="DEATH-like_dom_sf"/>
</dbReference>
<dbReference type="AlphaFoldDB" id="A0A9W9YQL1"/>
<comment type="caution">
    <text evidence="3">The sequence shown here is derived from an EMBL/GenBank/DDBJ whole genome shotgun (WGS) entry which is preliminary data.</text>
</comment>
<feature type="compositionally biased region" description="Acidic residues" evidence="1">
    <location>
        <begin position="420"/>
        <end position="440"/>
    </location>
</feature>
<feature type="region of interest" description="Disordered" evidence="1">
    <location>
        <begin position="398"/>
        <end position="450"/>
    </location>
</feature>
<dbReference type="Gene3D" id="2.60.220.30">
    <property type="match status" value="1"/>
</dbReference>
<dbReference type="CDD" id="cd01670">
    <property type="entry name" value="Death"/>
    <property type="match status" value="1"/>
</dbReference>
<gene>
    <name evidence="3" type="ORF">OS493_011440</name>
</gene>
<organism evidence="3 4">
    <name type="scientific">Desmophyllum pertusum</name>
    <dbReference type="NCBI Taxonomy" id="174260"/>
    <lineage>
        <taxon>Eukaryota</taxon>
        <taxon>Metazoa</taxon>
        <taxon>Cnidaria</taxon>
        <taxon>Anthozoa</taxon>
        <taxon>Hexacorallia</taxon>
        <taxon>Scleractinia</taxon>
        <taxon>Caryophylliina</taxon>
        <taxon>Caryophylliidae</taxon>
        <taxon>Desmophyllum</taxon>
    </lineage>
</organism>
<dbReference type="SUPFAM" id="SSF47986">
    <property type="entry name" value="DEATH domain"/>
    <property type="match status" value="1"/>
</dbReference>
<dbReference type="Pfam" id="PF00531">
    <property type="entry name" value="Death"/>
    <property type="match status" value="1"/>
</dbReference>
<dbReference type="PANTHER" id="PTHR15077">
    <property type="entry name" value="FAS-ASSOCIATING DEATH DOMAIN-CONTAINING PROTEIN FADD"/>
    <property type="match status" value="1"/>
</dbReference>
<protein>
    <recommendedName>
        <fullName evidence="2">Death domain-containing protein</fullName>
    </recommendedName>
</protein>
<reference evidence="3" key="1">
    <citation type="submission" date="2023-01" db="EMBL/GenBank/DDBJ databases">
        <title>Genome assembly of the deep-sea coral Lophelia pertusa.</title>
        <authorList>
            <person name="Herrera S."/>
            <person name="Cordes E."/>
        </authorList>
    </citation>
    <scope>NUCLEOTIDE SEQUENCE</scope>
    <source>
        <strain evidence="3">USNM1676648</strain>
        <tissue evidence="3">Polyp</tissue>
    </source>
</reference>